<organism evidence="4 5">
    <name type="scientific">Candidatus Fervidibacter japonicus</name>
    <dbReference type="NCBI Taxonomy" id="2035412"/>
    <lineage>
        <taxon>Bacteria</taxon>
        <taxon>Candidatus Fervidibacterota</taxon>
        <taxon>Candidatus Fervidibacter</taxon>
    </lineage>
</organism>
<name>A0A2H5XCQ0_9BACT</name>
<protein>
    <submittedName>
        <fullName evidence="4">Alpha-monoglucosyldiacylglycerol synthase</fullName>
        <ecNumber evidence="4">2.4.1.337</ecNumber>
    </submittedName>
</protein>
<dbReference type="InterPro" id="IPR001296">
    <property type="entry name" value="Glyco_trans_1"/>
</dbReference>
<evidence type="ECO:0000259" key="3">
    <source>
        <dbReference type="Pfam" id="PF13439"/>
    </source>
</evidence>
<keyword evidence="4" id="KW-0808">Transferase</keyword>
<dbReference type="EC" id="2.4.1.337" evidence="4"/>
<evidence type="ECO:0000256" key="1">
    <source>
        <dbReference type="SAM" id="Phobius"/>
    </source>
</evidence>
<dbReference type="InterPro" id="IPR050194">
    <property type="entry name" value="Glycosyltransferase_grp1"/>
</dbReference>
<sequence>MRIAFVTECYRPVRNGIVTVIETLTAGLQQRGHEVLIVAPHHPRAEKDESQVVRVPSVPNPFYPDYPAAVPFAPQLTRALDDFRPDIVHTHSFMWLCRFALRYARKRGIPVVTTYHTLVTEYLHYAPLPRWLSRRFIAYWSASFCNACAVVVVVSPLAETLLRSFGVKVPIEFIPTGIDAERFSHGDGYRVRKSLGIPMTASVLLFIGRIAKEKNIAFLLDAVAPILAERPRTYLVLVGDGPELAAMQAKARRLVSGERILFVGSRPYQEIPHFLAAADVFVFASVTEMQGLAVCEAMMAGLPVVVVGEGGVRYFVKDGETGFVVPHDAIGFANAVRTLLDKPHLRMAMAERARQYARQFLSVAACLDRLEQLYHQVFADRLARV</sequence>
<feature type="transmembrane region" description="Helical" evidence="1">
    <location>
        <begin position="137"/>
        <end position="158"/>
    </location>
</feature>
<evidence type="ECO:0000313" key="4">
    <source>
        <dbReference type="EMBL" id="GBC98968.1"/>
    </source>
</evidence>
<evidence type="ECO:0000259" key="2">
    <source>
        <dbReference type="Pfam" id="PF00534"/>
    </source>
</evidence>
<keyword evidence="4" id="KW-0328">Glycosyltransferase</keyword>
<feature type="domain" description="Glycosyltransferase subfamily 4-like N-terminal" evidence="3">
    <location>
        <begin position="15"/>
        <end position="182"/>
    </location>
</feature>
<dbReference type="PANTHER" id="PTHR45947:SF3">
    <property type="entry name" value="SULFOQUINOVOSYL TRANSFERASE SQD2"/>
    <property type="match status" value="1"/>
</dbReference>
<reference evidence="5" key="1">
    <citation type="submission" date="2017-09" db="EMBL/GenBank/DDBJ databases">
        <title>Metaegenomics of thermophilic ammonia-oxidizing enrichment culture.</title>
        <authorList>
            <person name="Kato S."/>
            <person name="Suzuki K."/>
        </authorList>
    </citation>
    <scope>NUCLEOTIDE SEQUENCE [LARGE SCALE GENOMIC DNA]</scope>
</reference>
<keyword evidence="1" id="KW-1133">Transmembrane helix</keyword>
<proteinExistence type="predicted"/>
<keyword evidence="1" id="KW-0472">Membrane</keyword>
<dbReference type="AlphaFoldDB" id="A0A2H5XCQ0"/>
<comment type="caution">
    <text evidence="4">The sequence shown here is derived from an EMBL/GenBank/DDBJ whole genome shotgun (WGS) entry which is preliminary data.</text>
</comment>
<gene>
    <name evidence="4" type="ORF">HRbin17_01489</name>
</gene>
<dbReference type="Gene3D" id="3.40.50.2000">
    <property type="entry name" value="Glycogen Phosphorylase B"/>
    <property type="match status" value="2"/>
</dbReference>
<dbReference type="PANTHER" id="PTHR45947">
    <property type="entry name" value="SULFOQUINOVOSYL TRANSFERASE SQD2"/>
    <property type="match status" value="1"/>
</dbReference>
<accession>A0A2H5XCQ0</accession>
<dbReference type="Pfam" id="PF13439">
    <property type="entry name" value="Glyco_transf_4"/>
    <property type="match status" value="1"/>
</dbReference>
<feature type="domain" description="Glycosyl transferase family 1" evidence="2">
    <location>
        <begin position="192"/>
        <end position="355"/>
    </location>
</feature>
<dbReference type="EMBL" id="BEHT01000018">
    <property type="protein sequence ID" value="GBC98968.1"/>
    <property type="molecule type" value="Genomic_DNA"/>
</dbReference>
<dbReference type="Pfam" id="PF00534">
    <property type="entry name" value="Glycos_transf_1"/>
    <property type="match status" value="1"/>
</dbReference>
<dbReference type="InterPro" id="IPR028098">
    <property type="entry name" value="Glyco_trans_4-like_N"/>
</dbReference>
<dbReference type="GO" id="GO:0047228">
    <property type="term" value="F:1,2-diacylglycerol 3-glucosyltransferase activity"/>
    <property type="evidence" value="ECO:0007669"/>
    <property type="project" value="UniProtKB-EC"/>
</dbReference>
<dbReference type="Proteomes" id="UP000236173">
    <property type="component" value="Unassembled WGS sequence"/>
</dbReference>
<dbReference type="SUPFAM" id="SSF53756">
    <property type="entry name" value="UDP-Glycosyltransferase/glycogen phosphorylase"/>
    <property type="match status" value="1"/>
</dbReference>
<keyword evidence="1" id="KW-0812">Transmembrane</keyword>
<evidence type="ECO:0000313" key="5">
    <source>
        <dbReference type="Proteomes" id="UP000236173"/>
    </source>
</evidence>